<dbReference type="Proteomes" id="UP000077202">
    <property type="component" value="Unassembled WGS sequence"/>
</dbReference>
<evidence type="ECO:0000259" key="4">
    <source>
        <dbReference type="PROSITE" id="PS51228"/>
    </source>
</evidence>
<dbReference type="InterPro" id="IPR000582">
    <property type="entry name" value="Acyl-CoA-binding_protein"/>
</dbReference>
<dbReference type="PANTHER" id="PTHR23310:SF62">
    <property type="entry name" value="ACYL-COA BINDING PROTEIN 1, ISOFORM A"/>
    <property type="match status" value="1"/>
</dbReference>
<dbReference type="CDD" id="cd00435">
    <property type="entry name" value="ACBP"/>
    <property type="match status" value="1"/>
</dbReference>
<feature type="domain" description="ACB" evidence="4">
    <location>
        <begin position="6"/>
        <end position="91"/>
    </location>
</feature>
<evidence type="ECO:0000256" key="2">
    <source>
        <dbReference type="ARBA" id="ARBA00023121"/>
    </source>
</evidence>
<evidence type="ECO:0000256" key="3">
    <source>
        <dbReference type="SAM" id="MobiDB-lite"/>
    </source>
</evidence>
<feature type="region of interest" description="Disordered" evidence="3">
    <location>
        <begin position="260"/>
        <end position="297"/>
    </location>
</feature>
<dbReference type="Gene3D" id="1.20.80.10">
    <property type="match status" value="1"/>
</dbReference>
<evidence type="ECO:0000313" key="5">
    <source>
        <dbReference type="EMBL" id="OAE19616.1"/>
    </source>
</evidence>
<feature type="compositionally biased region" description="Low complexity" evidence="3">
    <location>
        <begin position="322"/>
        <end position="333"/>
    </location>
</feature>
<feature type="region of interest" description="Disordered" evidence="3">
    <location>
        <begin position="89"/>
        <end position="118"/>
    </location>
</feature>
<proteinExistence type="inferred from homology"/>
<keyword evidence="2" id="KW-0446">Lipid-binding</keyword>
<feature type="region of interest" description="Disordered" evidence="3">
    <location>
        <begin position="421"/>
        <end position="505"/>
    </location>
</feature>
<evidence type="ECO:0000313" key="6">
    <source>
        <dbReference type="Proteomes" id="UP000077202"/>
    </source>
</evidence>
<comment type="similarity">
    <text evidence="1">Belongs to the ACBP family.</text>
</comment>
<dbReference type="SUPFAM" id="SSF47027">
    <property type="entry name" value="Acyl-CoA binding protein"/>
    <property type="match status" value="1"/>
</dbReference>
<evidence type="ECO:0000256" key="1">
    <source>
        <dbReference type="ARBA" id="ARBA00005567"/>
    </source>
</evidence>
<keyword evidence="6" id="KW-1185">Reference proteome</keyword>
<feature type="region of interest" description="Disordered" evidence="3">
    <location>
        <begin position="309"/>
        <end position="402"/>
    </location>
</feature>
<dbReference type="PROSITE" id="PS51228">
    <property type="entry name" value="ACB_2"/>
    <property type="match status" value="1"/>
</dbReference>
<dbReference type="Pfam" id="PF00887">
    <property type="entry name" value="ACBP"/>
    <property type="match status" value="1"/>
</dbReference>
<dbReference type="InterPro" id="IPR014352">
    <property type="entry name" value="FERM/acyl-CoA-bd_prot_sf"/>
</dbReference>
<gene>
    <name evidence="5" type="ORF">AXG93_3756s1220</name>
</gene>
<feature type="compositionally biased region" description="Low complexity" evidence="3">
    <location>
        <begin position="205"/>
        <end position="217"/>
    </location>
</feature>
<organism evidence="5 6">
    <name type="scientific">Marchantia polymorpha subsp. ruderalis</name>
    <dbReference type="NCBI Taxonomy" id="1480154"/>
    <lineage>
        <taxon>Eukaryota</taxon>
        <taxon>Viridiplantae</taxon>
        <taxon>Streptophyta</taxon>
        <taxon>Embryophyta</taxon>
        <taxon>Marchantiophyta</taxon>
        <taxon>Marchantiopsida</taxon>
        <taxon>Marchantiidae</taxon>
        <taxon>Marchantiales</taxon>
        <taxon>Marchantiaceae</taxon>
        <taxon>Marchantia</taxon>
    </lineage>
</organism>
<dbReference type="GO" id="GO:0000062">
    <property type="term" value="F:fatty-acyl-CoA binding"/>
    <property type="evidence" value="ECO:0007669"/>
    <property type="project" value="InterPro"/>
</dbReference>
<feature type="compositionally biased region" description="Basic and acidic residues" evidence="3">
    <location>
        <begin position="260"/>
        <end position="270"/>
    </location>
</feature>
<dbReference type="GO" id="GO:0006631">
    <property type="term" value="P:fatty acid metabolic process"/>
    <property type="evidence" value="ECO:0007669"/>
    <property type="project" value="TreeGrafter"/>
</dbReference>
<feature type="compositionally biased region" description="Basic and acidic residues" evidence="3">
    <location>
        <begin position="335"/>
        <end position="354"/>
    </location>
</feature>
<dbReference type="AlphaFoldDB" id="A0A176VIJ3"/>
<name>A0A176VIJ3_MARPO</name>
<accession>A0A176VIJ3</accession>
<comment type="caution">
    <text evidence="5">The sequence shown here is derived from an EMBL/GenBank/DDBJ whole genome shotgun (WGS) entry which is preliminary data.</text>
</comment>
<reference evidence="5" key="1">
    <citation type="submission" date="2016-03" db="EMBL/GenBank/DDBJ databases">
        <title>Mechanisms controlling the formation of the plant cell surface in tip-growing cells are functionally conserved among land plants.</title>
        <authorList>
            <person name="Honkanen S."/>
            <person name="Jones V.A."/>
            <person name="Morieri G."/>
            <person name="Champion C."/>
            <person name="Hetherington A.J."/>
            <person name="Kelly S."/>
            <person name="Saint-Marcoux D."/>
            <person name="Proust H."/>
            <person name="Prescott H."/>
            <person name="Dolan L."/>
        </authorList>
    </citation>
    <scope>NUCLEOTIDE SEQUENCE [LARGE SCALE GENOMIC DNA]</scope>
    <source>
        <tissue evidence="5">Whole gametophyte</tissue>
    </source>
</reference>
<dbReference type="InterPro" id="IPR035984">
    <property type="entry name" value="Acyl-CoA-binding_sf"/>
</dbReference>
<dbReference type="EMBL" id="LVLJ01003810">
    <property type="protein sequence ID" value="OAE19616.1"/>
    <property type="molecule type" value="Genomic_DNA"/>
</dbReference>
<dbReference type="PRINTS" id="PR00689">
    <property type="entry name" value="ACOABINDINGP"/>
</dbReference>
<feature type="compositionally biased region" description="Polar residues" evidence="3">
    <location>
        <begin position="288"/>
        <end position="297"/>
    </location>
</feature>
<dbReference type="PANTHER" id="PTHR23310">
    <property type="entry name" value="ACYL-COA-BINDING PROTEIN, ACBP"/>
    <property type="match status" value="1"/>
</dbReference>
<sequence length="559" mass="60403">MKQRSPQEDFEKATKDALTLPATTTDEDKLVLYGLFKTATVGKVNTSRPGMFDPKGKYKWDAWKAVEGKTKEEAMKDYITKSIKYTRLQQQQFGRRKAPTPRPNSTHNDGNDVDGQQRKASVSIRRLLSFEIAGMPGQNSEAASSSDDGVRELGAVVGVPKNPTGMSREYVLDYLLPNVCISASQEEILSSIPGWEEIGGTIDDSPSLPSPSQSSQQRIFDVTGSSSSDDHDLSQKAVEWASPVQTPVASSRAAVELESYHEPFDSDRSASPKRRQSWGFSRPGDLTSPESDQQNSAVKVVSIVDAEYGVAEEPPEDKQMPAVASSAQASVIAEPHGRQTDLEGSMREVDEKVDSWGQLLPPASASEDEAPSCPPAHSERAQVTPNTTDSSPARKIVGKSSELQLSSAKAICLDNGRVCAGTSATANQNTDGLHPQANSRDSARVSSGKTSNAASFPCASSDSKGEQRVEAPMPSEAVQEKLRNLRRLAAENATGNESRKRARGDEHTLRVPATVMDVVKQRPDRRPAQDVSAADLLSAAIRAGVTLPPPFGRHYFRSQ</sequence>
<feature type="compositionally biased region" description="Polar residues" evidence="3">
    <location>
        <begin position="422"/>
        <end position="462"/>
    </location>
</feature>
<feature type="region of interest" description="Disordered" evidence="3">
    <location>
        <begin position="200"/>
        <end position="234"/>
    </location>
</feature>
<protein>
    <recommendedName>
        <fullName evidence="4">ACB domain-containing protein</fullName>
    </recommendedName>
</protein>
<feature type="compositionally biased region" description="Polar residues" evidence="3">
    <location>
        <begin position="381"/>
        <end position="391"/>
    </location>
</feature>